<keyword evidence="5 11" id="KW-0028">Amino-acid biosynthesis</keyword>
<organism evidence="13 15">
    <name type="scientific">Chryseobacterium arthrosphaerae</name>
    <dbReference type="NCBI Taxonomy" id="651561"/>
    <lineage>
        <taxon>Bacteria</taxon>
        <taxon>Pseudomonadati</taxon>
        <taxon>Bacteroidota</taxon>
        <taxon>Flavobacteriia</taxon>
        <taxon>Flavobacteriales</taxon>
        <taxon>Weeksellaceae</taxon>
        <taxon>Chryseobacterium group</taxon>
        <taxon>Chryseobacterium</taxon>
    </lineage>
</organism>
<dbReference type="Proteomes" id="UP000276953">
    <property type="component" value="Unassembled WGS sequence"/>
</dbReference>
<reference evidence="12 17" key="4">
    <citation type="submission" date="2024-01" db="EMBL/GenBank/DDBJ databases">
        <title>Whole genome of Chryseobacterium arthrosphaerae NNCa 2741.</title>
        <authorList>
            <person name="Boriskina E.V."/>
            <person name="Gordinskaya N.A."/>
            <person name="Kropotov V.S."/>
            <person name="Alekseeva A.E."/>
            <person name="Makhova M.A."/>
            <person name="Kryazhev D.V."/>
            <person name="Shkurkina I.S."/>
        </authorList>
    </citation>
    <scope>NUCLEOTIDE SEQUENCE [LARGE SCALE GENOMIC DNA]</scope>
    <source>
        <strain evidence="12 17">NNCa 2741</strain>
    </source>
</reference>
<dbReference type="EMBL" id="MAYG01000001">
    <property type="protein sequence ID" value="OCA75001.1"/>
    <property type="molecule type" value="Genomic_DNA"/>
</dbReference>
<dbReference type="EMBL" id="JAZGJU010000061">
    <property type="protein sequence ID" value="MEE6129837.1"/>
    <property type="molecule type" value="Genomic_DNA"/>
</dbReference>
<evidence type="ECO:0000256" key="1">
    <source>
        <dbReference type="ARBA" id="ARBA00005091"/>
    </source>
</evidence>
<evidence type="ECO:0000256" key="5">
    <source>
        <dbReference type="ARBA" id="ARBA00022605"/>
    </source>
</evidence>
<dbReference type="NCBIfam" id="NF038364">
    <property type="entry name" value="AglZ_HisF2_fam"/>
    <property type="match status" value="1"/>
</dbReference>
<keyword evidence="7 14" id="KW-0456">Lyase</keyword>
<evidence type="ECO:0000256" key="9">
    <source>
        <dbReference type="ARBA" id="ARBA00030264"/>
    </source>
</evidence>
<reference evidence="13" key="2">
    <citation type="submission" date="2016-07" db="EMBL/GenBank/DDBJ databases">
        <authorList>
            <person name="Jeong J.-J."/>
            <person name="Kim D.W."/>
            <person name="Sang M.K."/>
            <person name="Choi I.-G."/>
            <person name="Kim K.D."/>
        </authorList>
    </citation>
    <scope>NUCLEOTIDE SEQUENCE</scope>
    <source>
        <strain evidence="13">CC-VM-7</strain>
    </source>
</reference>
<evidence type="ECO:0000313" key="13">
    <source>
        <dbReference type="EMBL" id="OCA75001.1"/>
    </source>
</evidence>
<dbReference type="AlphaFoldDB" id="A0A1B8ZTU4"/>
<protein>
    <recommendedName>
        <fullName evidence="4">imidazole glycerol-phosphate synthase</fullName>
        <ecNumber evidence="4">4.3.2.10</ecNumber>
    </recommendedName>
    <alternativeName>
        <fullName evidence="9">IGP synthase cyclase subunit</fullName>
    </alternativeName>
</protein>
<evidence type="ECO:0000313" key="17">
    <source>
        <dbReference type="Proteomes" id="UP001350005"/>
    </source>
</evidence>
<dbReference type="GO" id="GO:0016829">
    <property type="term" value="F:lyase activity"/>
    <property type="evidence" value="ECO:0007669"/>
    <property type="project" value="UniProtKB-KW"/>
</dbReference>
<dbReference type="Proteomes" id="UP000093432">
    <property type="component" value="Unassembled WGS sequence"/>
</dbReference>
<dbReference type="KEGG" id="carh:EGY05_16470"/>
<dbReference type="Pfam" id="PF00977">
    <property type="entry name" value="His_biosynth"/>
    <property type="match status" value="1"/>
</dbReference>
<reference evidence="14 16" key="3">
    <citation type="submission" date="2018-12" db="EMBL/GenBank/DDBJ databases">
        <title>Draft Genome Sequence of Chryseobacterium arthrosphaerae strain ED882-96 Isolated from the Blood of a Patient with Liver Cirrhosis in Taiwan.</title>
        <authorList>
            <person name="Lin J.-N."/>
            <person name="Lai C.-H."/>
            <person name="Yang C.-H."/>
            <person name="Huang Y.-H."/>
        </authorList>
    </citation>
    <scope>NUCLEOTIDE SEQUENCE [LARGE SCALE GENOMIC DNA]</scope>
    <source>
        <strain evidence="14 16">ED882-96</strain>
    </source>
</reference>
<comment type="pathway">
    <text evidence="1">Amino-acid biosynthesis; L-histidine biosynthesis; L-histidine from 5-phospho-alpha-D-ribose 1-diphosphate: step 5/9.</text>
</comment>
<dbReference type="Proteomes" id="UP001350005">
    <property type="component" value="Unassembled WGS sequence"/>
</dbReference>
<dbReference type="GO" id="GO:0000105">
    <property type="term" value="P:L-histidine biosynthetic process"/>
    <property type="evidence" value="ECO:0007669"/>
    <property type="project" value="UniProtKB-UniPathway"/>
</dbReference>
<dbReference type="PANTHER" id="PTHR21235">
    <property type="entry name" value="IMIDAZOLE GLYCEROL PHOSPHATE SYNTHASE SUBUNIT HISF/H IGP SYNTHASE SUBUNIT HISF/H"/>
    <property type="match status" value="1"/>
</dbReference>
<dbReference type="STRING" id="651561.BBI00_11945"/>
<dbReference type="InterPro" id="IPR013785">
    <property type="entry name" value="Aldolase_TIM"/>
</dbReference>
<accession>A0A1B8ZTU4</accession>
<evidence type="ECO:0000256" key="6">
    <source>
        <dbReference type="ARBA" id="ARBA00023102"/>
    </source>
</evidence>
<proteinExistence type="inferred from homology"/>
<reference evidence="15" key="1">
    <citation type="submission" date="2016-07" db="EMBL/GenBank/DDBJ databases">
        <authorList>
            <person name="Florea S."/>
            <person name="Webb J.S."/>
            <person name="Jaromczyk J."/>
            <person name="Schardl C.L."/>
        </authorList>
    </citation>
    <scope>NUCLEOTIDE SEQUENCE [LARGE SCALE GENOMIC DNA]</scope>
    <source>
        <strain evidence="15">CC-VM-7</strain>
    </source>
</reference>
<dbReference type="PANTHER" id="PTHR21235:SF2">
    <property type="entry name" value="IMIDAZOLE GLYCEROL PHOSPHATE SYNTHASE HISHF"/>
    <property type="match status" value="1"/>
</dbReference>
<keyword evidence="17" id="KW-1185">Reference proteome</keyword>
<evidence type="ECO:0000256" key="11">
    <source>
        <dbReference type="RuleBase" id="RU003657"/>
    </source>
</evidence>
<comment type="catalytic activity">
    <reaction evidence="10">
        <text>5-[(5-phospho-1-deoxy-D-ribulos-1-ylimino)methylamino]-1-(5-phospho-beta-D-ribosyl)imidazole-4-carboxamide + L-glutamine = D-erythro-1-(imidazol-4-yl)glycerol 3-phosphate + 5-amino-1-(5-phospho-beta-D-ribosyl)imidazole-4-carboxamide + L-glutamate + H(+)</text>
        <dbReference type="Rhea" id="RHEA:24793"/>
        <dbReference type="ChEBI" id="CHEBI:15378"/>
        <dbReference type="ChEBI" id="CHEBI:29985"/>
        <dbReference type="ChEBI" id="CHEBI:58278"/>
        <dbReference type="ChEBI" id="CHEBI:58359"/>
        <dbReference type="ChEBI" id="CHEBI:58475"/>
        <dbReference type="ChEBI" id="CHEBI:58525"/>
        <dbReference type="EC" id="4.3.2.10"/>
    </reaction>
</comment>
<dbReference type="EC" id="4.3.2.10" evidence="4"/>
<evidence type="ECO:0000313" key="16">
    <source>
        <dbReference type="Proteomes" id="UP000276953"/>
    </source>
</evidence>
<evidence type="ECO:0000256" key="10">
    <source>
        <dbReference type="ARBA" id="ARBA00047838"/>
    </source>
</evidence>
<sequence>MKRIIPVLLIKDGGLVKSIKFKDHKYVGDPINAVKIFNEKEVDEIVILDISATKENRPPDLNLIKEIAGEAFMPLAYGGGITTIEQVKDILFQGVEKIVFNKSALINEELIKETAKRFGSSSTVVSIDVKTNLFKKKYVYSDNGKKNTSLDVIEYAQKMEKLGAGEIFLNSIDRDGTYRGYDLELIKKVSNSVGIPVIACGGAKDEDDLVRAINEGGASASAAGSLFVYKGVHRAVLINYPDWNNIQAKIKLK</sequence>
<dbReference type="RefSeq" id="WP_065398981.1">
    <property type="nucleotide sequence ID" value="NZ_CP033811.1"/>
</dbReference>
<dbReference type="GO" id="GO:0000107">
    <property type="term" value="F:imidazoleglycerol-phosphate synthase activity"/>
    <property type="evidence" value="ECO:0007669"/>
    <property type="project" value="InterPro"/>
</dbReference>
<dbReference type="CDD" id="cd04731">
    <property type="entry name" value="HisF"/>
    <property type="match status" value="1"/>
</dbReference>
<dbReference type="OrthoDB" id="9781903at2"/>
<evidence type="ECO:0000256" key="8">
    <source>
        <dbReference type="ARBA" id="ARBA00025475"/>
    </source>
</evidence>
<evidence type="ECO:0000313" key="12">
    <source>
        <dbReference type="EMBL" id="MEE6129837.1"/>
    </source>
</evidence>
<evidence type="ECO:0000256" key="2">
    <source>
        <dbReference type="ARBA" id="ARBA00009667"/>
    </source>
</evidence>
<comment type="subunit">
    <text evidence="3">Heterodimer of HisH and HisF.</text>
</comment>
<evidence type="ECO:0000256" key="7">
    <source>
        <dbReference type="ARBA" id="ARBA00023239"/>
    </source>
</evidence>
<dbReference type="InterPro" id="IPR006062">
    <property type="entry name" value="His_biosynth"/>
</dbReference>
<gene>
    <name evidence="14" type="primary">hisF</name>
    <name evidence="13" type="ORF">BBI00_11945</name>
    <name evidence="14" type="ORF">EJ377_05195</name>
    <name evidence="12" type="ORF">V2E39_20735</name>
</gene>
<dbReference type="EMBL" id="RYFC01000001">
    <property type="protein sequence ID" value="RTZ49708.1"/>
    <property type="molecule type" value="Genomic_DNA"/>
</dbReference>
<evidence type="ECO:0000313" key="14">
    <source>
        <dbReference type="EMBL" id="RTZ49708.1"/>
    </source>
</evidence>
<keyword evidence="6 11" id="KW-0368">Histidine biosynthesis</keyword>
<dbReference type="InterPro" id="IPR004651">
    <property type="entry name" value="HisF"/>
</dbReference>
<name>A0A1B8ZTU4_9FLAO</name>
<dbReference type="InterPro" id="IPR050064">
    <property type="entry name" value="IGPS_HisA/HisF"/>
</dbReference>
<evidence type="ECO:0000256" key="3">
    <source>
        <dbReference type="ARBA" id="ARBA00011152"/>
    </source>
</evidence>
<evidence type="ECO:0000256" key="4">
    <source>
        <dbReference type="ARBA" id="ARBA00012809"/>
    </source>
</evidence>
<evidence type="ECO:0000313" key="15">
    <source>
        <dbReference type="Proteomes" id="UP000093432"/>
    </source>
</evidence>
<dbReference type="Gene3D" id="3.20.20.70">
    <property type="entry name" value="Aldolase class I"/>
    <property type="match status" value="1"/>
</dbReference>
<comment type="function">
    <text evidence="8">IGPS catalyzes the conversion of PRFAR and glutamine to IGP, AICAR and glutamate. The HisF subunit catalyzes the cyclization activity that produces IGP and AICAR from PRFAR using the ammonia provided by the HisH subunit.</text>
</comment>
<comment type="similarity">
    <text evidence="2 11">Belongs to the HisA/HisF family.</text>
</comment>
<dbReference type="InterPro" id="IPR011060">
    <property type="entry name" value="RibuloseP-bd_barrel"/>
</dbReference>
<comment type="caution">
    <text evidence="13">The sequence shown here is derived from an EMBL/GenBank/DDBJ whole genome shotgun (WGS) entry which is preliminary data.</text>
</comment>
<dbReference type="SUPFAM" id="SSF51366">
    <property type="entry name" value="Ribulose-phoshate binding barrel"/>
    <property type="match status" value="1"/>
</dbReference>
<dbReference type="UniPathway" id="UPA00031">
    <property type="reaction ID" value="UER00010"/>
</dbReference>